<dbReference type="PANTHER" id="PTHR43670:SF34">
    <property type="entry name" value="HSP20-LIKE CHAPERONES SUPERFAMILY PROTEIN"/>
    <property type="match status" value="1"/>
</dbReference>
<evidence type="ECO:0000313" key="9">
    <source>
        <dbReference type="EMBL" id="KAJ9146124.1"/>
    </source>
</evidence>
<feature type="compositionally biased region" description="Polar residues" evidence="6">
    <location>
        <begin position="414"/>
        <end position="427"/>
    </location>
</feature>
<dbReference type="CDD" id="cd06464">
    <property type="entry name" value="ACD_sHsps-like"/>
    <property type="match status" value="1"/>
</dbReference>
<dbReference type="EMBL" id="JARPOI010000016">
    <property type="protein sequence ID" value="KAJ9146124.1"/>
    <property type="molecule type" value="Genomic_DNA"/>
</dbReference>
<keyword evidence="7" id="KW-1133">Transmembrane helix</keyword>
<feature type="region of interest" description="Disordered" evidence="6">
    <location>
        <begin position="178"/>
        <end position="493"/>
    </location>
</feature>
<dbReference type="InterPro" id="IPR008978">
    <property type="entry name" value="HSP20-like_chaperone"/>
</dbReference>
<comment type="subcellular location">
    <subcellularLocation>
        <location evidence="1">Cell membrane</location>
        <topology evidence="1">Single-pass membrane protein</topology>
    </subcellularLocation>
</comment>
<feature type="compositionally biased region" description="Basic and acidic residues" evidence="6">
    <location>
        <begin position="349"/>
        <end position="358"/>
    </location>
</feature>
<accession>A0ABQ9KPU6</accession>
<name>A0ABQ9KPU6_HEVBR</name>
<feature type="compositionally biased region" description="Basic and acidic residues" evidence="6">
    <location>
        <begin position="393"/>
        <end position="407"/>
    </location>
</feature>
<gene>
    <name evidence="9" type="ORF">P3X46_028431</name>
</gene>
<evidence type="ECO:0000313" key="10">
    <source>
        <dbReference type="Proteomes" id="UP001174677"/>
    </source>
</evidence>
<evidence type="ECO:0000259" key="8">
    <source>
        <dbReference type="PROSITE" id="PS01031"/>
    </source>
</evidence>
<comment type="similarity">
    <text evidence="4 5">Belongs to the small heat shock protein (HSP20) family.</text>
</comment>
<evidence type="ECO:0000256" key="6">
    <source>
        <dbReference type="SAM" id="MobiDB-lite"/>
    </source>
</evidence>
<reference evidence="9" key="1">
    <citation type="journal article" date="2023" name="Plant Biotechnol. J.">
        <title>Chromosome-level wild Hevea brasiliensis genome provides new tools for genomic-assisted breeding and valuable loci to elevate rubber yield.</title>
        <authorList>
            <person name="Cheng H."/>
            <person name="Song X."/>
            <person name="Hu Y."/>
            <person name="Wu T."/>
            <person name="Yang Q."/>
            <person name="An Z."/>
            <person name="Feng S."/>
            <person name="Deng Z."/>
            <person name="Wu W."/>
            <person name="Zeng X."/>
            <person name="Tu M."/>
            <person name="Wang X."/>
            <person name="Huang H."/>
        </authorList>
    </citation>
    <scope>NUCLEOTIDE SEQUENCE</scope>
    <source>
        <strain evidence="9">MT/VB/25A 57/8</strain>
    </source>
</reference>
<keyword evidence="10" id="KW-1185">Reference proteome</keyword>
<keyword evidence="2" id="KW-1003">Cell membrane</keyword>
<evidence type="ECO:0000256" key="5">
    <source>
        <dbReference type="RuleBase" id="RU003616"/>
    </source>
</evidence>
<comment type="caution">
    <text evidence="9">The sequence shown here is derived from an EMBL/GenBank/DDBJ whole genome shotgun (WGS) entry which is preliminary data.</text>
</comment>
<dbReference type="SUPFAM" id="SSF49764">
    <property type="entry name" value="HSP20-like chaperones"/>
    <property type="match status" value="1"/>
</dbReference>
<dbReference type="PANTHER" id="PTHR43670">
    <property type="entry name" value="HEAT SHOCK PROTEIN 26"/>
    <property type="match status" value="1"/>
</dbReference>
<evidence type="ECO:0000256" key="7">
    <source>
        <dbReference type="SAM" id="Phobius"/>
    </source>
</evidence>
<keyword evidence="3" id="KW-0611">Plant defense</keyword>
<dbReference type="InterPro" id="IPR002068">
    <property type="entry name" value="A-crystallin/Hsp20_dom"/>
</dbReference>
<protein>
    <recommendedName>
        <fullName evidence="8">SHSP domain-containing protein</fullName>
    </recommendedName>
</protein>
<sequence length="524" mass="59396">MELELGLKITHNKDDITSVTELRIAKDHTGPLFLSRETETKFILIAHLKGFRRENIDIKINEDGNRIAVSGKRAVQEMVLSGWIMHKKDVELRAFNKVFRIPDGIVLDRIKAKFNDEESSLTIIMPKLEKGMRGLNIEEVKEEKFDKPPEGEKKESKIEQKEEIEHVVQKEIERTKLEMPQVLADEVPTEEKDKEEPKSEREEGDQVVDKGQIEATKEVAQVFSERDSTGGMLQEKSEEPKIENKQEVERVVEEKFVEDEFRETQDLAEPAVPERSVNMKLQEKPEAQRESKEASPEMAKPPAAIATHPDTPTVEPEEAEQEKKEPTAATETQREEQQQEIPEAEIVEEEKVNGKESAELTEAVMDKATQQAEEQNLSTQSKQEQATEAVGDEMPKEPEKKEPDTKVQEPYQPVPSQEMKQPETMQPANLPKKNENQGQEESPGIGSEIEEEASDQIKQPEGKEVEEKELSEVEKKKDLSEGATKTEKAVSKGSKLCPPLVVAGSAILVSIIVFVINYIRSKRR</sequence>
<feature type="compositionally biased region" description="Basic and acidic residues" evidence="6">
    <location>
        <begin position="321"/>
        <end position="337"/>
    </location>
</feature>
<evidence type="ECO:0000256" key="2">
    <source>
        <dbReference type="ARBA" id="ARBA00022475"/>
    </source>
</evidence>
<feature type="compositionally biased region" description="Basic and acidic residues" evidence="6">
    <location>
        <begin position="235"/>
        <end position="265"/>
    </location>
</feature>
<feature type="region of interest" description="Disordered" evidence="6">
    <location>
        <begin position="139"/>
        <end position="162"/>
    </location>
</feature>
<evidence type="ECO:0000256" key="1">
    <source>
        <dbReference type="ARBA" id="ARBA00004162"/>
    </source>
</evidence>
<feature type="compositionally biased region" description="Basic and acidic residues" evidence="6">
    <location>
        <begin position="207"/>
        <end position="217"/>
    </location>
</feature>
<keyword evidence="7" id="KW-0472">Membrane</keyword>
<keyword evidence="7" id="KW-0812">Transmembrane</keyword>
<feature type="compositionally biased region" description="Basic and acidic residues" evidence="6">
    <location>
        <begin position="458"/>
        <end position="490"/>
    </location>
</feature>
<feature type="compositionally biased region" description="Basic and acidic residues" evidence="6">
    <location>
        <begin position="281"/>
        <end position="295"/>
    </location>
</feature>
<dbReference type="PROSITE" id="PS01031">
    <property type="entry name" value="SHSP"/>
    <property type="match status" value="1"/>
</dbReference>
<feature type="compositionally biased region" description="Basic and acidic residues" evidence="6">
    <location>
        <begin position="189"/>
        <end position="201"/>
    </location>
</feature>
<feature type="domain" description="SHSP" evidence="8">
    <location>
        <begin position="23"/>
        <end position="143"/>
    </location>
</feature>
<proteinExistence type="inferred from homology"/>
<dbReference type="Proteomes" id="UP001174677">
    <property type="component" value="Chromosome 16"/>
</dbReference>
<organism evidence="9 10">
    <name type="scientific">Hevea brasiliensis</name>
    <name type="common">Para rubber tree</name>
    <name type="synonym">Siphonia brasiliensis</name>
    <dbReference type="NCBI Taxonomy" id="3981"/>
    <lineage>
        <taxon>Eukaryota</taxon>
        <taxon>Viridiplantae</taxon>
        <taxon>Streptophyta</taxon>
        <taxon>Embryophyta</taxon>
        <taxon>Tracheophyta</taxon>
        <taxon>Spermatophyta</taxon>
        <taxon>Magnoliopsida</taxon>
        <taxon>eudicotyledons</taxon>
        <taxon>Gunneridae</taxon>
        <taxon>Pentapetalae</taxon>
        <taxon>rosids</taxon>
        <taxon>fabids</taxon>
        <taxon>Malpighiales</taxon>
        <taxon>Euphorbiaceae</taxon>
        <taxon>Crotonoideae</taxon>
        <taxon>Micrandreae</taxon>
        <taxon>Hevea</taxon>
    </lineage>
</organism>
<evidence type="ECO:0000256" key="4">
    <source>
        <dbReference type="PROSITE-ProRule" id="PRU00285"/>
    </source>
</evidence>
<feature type="compositionally biased region" description="Polar residues" evidence="6">
    <location>
        <begin position="368"/>
        <end position="386"/>
    </location>
</feature>
<evidence type="ECO:0000256" key="3">
    <source>
        <dbReference type="ARBA" id="ARBA00022821"/>
    </source>
</evidence>
<dbReference type="Pfam" id="PF00011">
    <property type="entry name" value="HSP20"/>
    <property type="match status" value="1"/>
</dbReference>
<dbReference type="Gene3D" id="2.60.40.790">
    <property type="match status" value="1"/>
</dbReference>
<feature type="transmembrane region" description="Helical" evidence="7">
    <location>
        <begin position="500"/>
        <end position="519"/>
    </location>
</feature>